<dbReference type="CDD" id="cd22752">
    <property type="entry name" value="OTU_OTUD5-like"/>
    <property type="match status" value="1"/>
</dbReference>
<evidence type="ECO:0000256" key="7">
    <source>
        <dbReference type="ARBA" id="ARBA00022807"/>
    </source>
</evidence>
<dbReference type="EC" id="3.4.19.12" evidence="3"/>
<dbReference type="InterPro" id="IPR003323">
    <property type="entry name" value="OTU_dom"/>
</dbReference>
<keyword evidence="7" id="KW-0788">Thiol protease</keyword>
<dbReference type="InterPro" id="IPR038765">
    <property type="entry name" value="Papain-like_cys_pep_sf"/>
</dbReference>
<keyword evidence="11" id="KW-1185">Reference proteome</keyword>
<dbReference type="Gene3D" id="3.90.70.80">
    <property type="match status" value="1"/>
</dbReference>
<accession>A0A6A1QAY1</accession>
<gene>
    <name evidence="10" type="ORF">E2I00_002471</name>
</gene>
<keyword evidence="4" id="KW-0645">Protease</keyword>
<dbReference type="AlphaFoldDB" id="A0A6A1QAY1"/>
<sequence>VYGDQDMHEVVRRHCMDYLMKNADYFSNYVTEDFTIYIHRKRKNNCHGNHVEMQAMAEMYNRPVEVYQYSTEPINTFHGLHQNEDAPIRVSYHRNIHYNSVVNPNKATIGVGLGLPSFKPGSAEQSLMKKAIKTSEESWIEQQMLEDKKRATDWEATEEAIEEQVARESYLHQFSTGADRATSPLVSLYPALECRALIQQMSPSAFGLNDWDDDEILASVLAVSQQEYLDSMKKNKVHRDPPPDKS</sequence>
<dbReference type="Proteomes" id="UP000437017">
    <property type="component" value="Unassembled WGS sequence"/>
</dbReference>
<comment type="similarity">
    <text evidence="2">Belongs to the peptidase C85 family.</text>
</comment>
<dbReference type="PANTHER" id="PTHR12419:SF4">
    <property type="entry name" value="OTU DOMAIN-CONTAINING PROTEIN 5"/>
    <property type="match status" value="1"/>
</dbReference>
<comment type="caution">
    <text evidence="10">The sequence shown here is derived from an EMBL/GenBank/DDBJ whole genome shotgun (WGS) entry which is preliminary data.</text>
</comment>
<proteinExistence type="inferred from homology"/>
<comment type="catalytic activity">
    <reaction evidence="1">
        <text>Thiol-dependent hydrolysis of ester, thioester, amide, peptide and isopeptide bonds formed by the C-terminal Gly of ubiquitin (a 76-residue protein attached to proteins as an intracellular targeting signal).</text>
        <dbReference type="EC" id="3.4.19.12"/>
    </reaction>
</comment>
<evidence type="ECO:0000256" key="2">
    <source>
        <dbReference type="ARBA" id="ARBA00010407"/>
    </source>
</evidence>
<dbReference type="PANTHER" id="PTHR12419">
    <property type="entry name" value="OTU DOMAIN CONTAINING PROTEIN"/>
    <property type="match status" value="1"/>
</dbReference>
<dbReference type="OrthoDB" id="409956at2759"/>
<dbReference type="GO" id="GO:0004843">
    <property type="term" value="F:cysteine-type deubiquitinase activity"/>
    <property type="evidence" value="ECO:0007669"/>
    <property type="project" value="UniProtKB-EC"/>
</dbReference>
<feature type="non-terminal residue" evidence="10">
    <location>
        <position position="1"/>
    </location>
</feature>
<keyword evidence="6" id="KW-0378">Hydrolase</keyword>
<dbReference type="SUPFAM" id="SSF54001">
    <property type="entry name" value="Cysteine proteinases"/>
    <property type="match status" value="1"/>
</dbReference>
<evidence type="ECO:0000256" key="3">
    <source>
        <dbReference type="ARBA" id="ARBA00012759"/>
    </source>
</evidence>
<dbReference type="EMBL" id="SGJD01000309">
    <property type="protein sequence ID" value="KAB0405714.1"/>
    <property type="molecule type" value="Genomic_DNA"/>
</dbReference>
<evidence type="ECO:0000256" key="6">
    <source>
        <dbReference type="ARBA" id="ARBA00022801"/>
    </source>
</evidence>
<dbReference type="GO" id="GO:0006508">
    <property type="term" value="P:proteolysis"/>
    <property type="evidence" value="ECO:0007669"/>
    <property type="project" value="UniProtKB-KW"/>
</dbReference>
<dbReference type="GO" id="GO:0061578">
    <property type="term" value="F:K63-linked deubiquitinase activity"/>
    <property type="evidence" value="ECO:0007669"/>
    <property type="project" value="TreeGrafter"/>
</dbReference>
<name>A0A6A1QAY1_BALPH</name>
<evidence type="ECO:0000313" key="10">
    <source>
        <dbReference type="EMBL" id="KAB0405714.1"/>
    </source>
</evidence>
<reference evidence="10 11" key="1">
    <citation type="journal article" date="2019" name="PLoS ONE">
        <title>Genomic analyses reveal an absence of contemporary introgressive admixture between fin whales and blue whales, despite known hybrids.</title>
        <authorList>
            <person name="Westbury M.V."/>
            <person name="Petersen B."/>
            <person name="Lorenzen E.D."/>
        </authorList>
    </citation>
    <scope>NUCLEOTIDE SEQUENCE [LARGE SCALE GENOMIC DNA]</scope>
    <source>
        <strain evidence="10">FinWhale-01</strain>
    </source>
</reference>
<dbReference type="InterPro" id="IPR050704">
    <property type="entry name" value="Peptidase_C85-like"/>
</dbReference>
<keyword evidence="5" id="KW-0833">Ubl conjugation pathway</keyword>
<evidence type="ECO:0000259" key="9">
    <source>
        <dbReference type="Pfam" id="PF02338"/>
    </source>
</evidence>
<dbReference type="Pfam" id="PF02338">
    <property type="entry name" value="OTU"/>
    <property type="match status" value="1"/>
</dbReference>
<evidence type="ECO:0000256" key="8">
    <source>
        <dbReference type="ARBA" id="ARBA00033460"/>
    </source>
</evidence>
<protein>
    <recommendedName>
        <fullName evidence="3">ubiquitinyl hydrolase 1</fullName>
        <ecNumber evidence="3">3.4.19.12</ecNumber>
    </recommendedName>
    <alternativeName>
        <fullName evidence="8">Deubiquitinating enzyme A</fullName>
    </alternativeName>
</protein>
<feature type="domain" description="OTU" evidence="9">
    <location>
        <begin position="4"/>
        <end position="98"/>
    </location>
</feature>
<evidence type="ECO:0000313" key="11">
    <source>
        <dbReference type="Proteomes" id="UP000437017"/>
    </source>
</evidence>
<evidence type="ECO:0000256" key="4">
    <source>
        <dbReference type="ARBA" id="ARBA00022670"/>
    </source>
</evidence>
<dbReference type="GO" id="GO:0016579">
    <property type="term" value="P:protein deubiquitination"/>
    <property type="evidence" value="ECO:0007669"/>
    <property type="project" value="TreeGrafter"/>
</dbReference>
<evidence type="ECO:0000256" key="1">
    <source>
        <dbReference type="ARBA" id="ARBA00000707"/>
    </source>
</evidence>
<organism evidence="10 11">
    <name type="scientific">Balaenoptera physalus</name>
    <name type="common">Fin whale</name>
    <name type="synonym">Balaena physalus</name>
    <dbReference type="NCBI Taxonomy" id="9770"/>
    <lineage>
        <taxon>Eukaryota</taxon>
        <taxon>Metazoa</taxon>
        <taxon>Chordata</taxon>
        <taxon>Craniata</taxon>
        <taxon>Vertebrata</taxon>
        <taxon>Euteleostomi</taxon>
        <taxon>Mammalia</taxon>
        <taxon>Eutheria</taxon>
        <taxon>Laurasiatheria</taxon>
        <taxon>Artiodactyla</taxon>
        <taxon>Whippomorpha</taxon>
        <taxon>Cetacea</taxon>
        <taxon>Mysticeti</taxon>
        <taxon>Balaenopteridae</taxon>
        <taxon>Balaenoptera</taxon>
    </lineage>
</organism>
<evidence type="ECO:0000256" key="5">
    <source>
        <dbReference type="ARBA" id="ARBA00022786"/>
    </source>
</evidence>